<evidence type="ECO:0000313" key="4">
    <source>
        <dbReference type="EMBL" id="KAJ8457407.1"/>
    </source>
</evidence>
<dbReference type="PANTHER" id="PTHR19965:SF82">
    <property type="entry name" value="THO COMPLEX SUBUNIT 4"/>
    <property type="match status" value="1"/>
</dbReference>
<evidence type="ECO:0000256" key="1">
    <source>
        <dbReference type="ARBA" id="ARBA00022884"/>
    </source>
</evidence>
<dbReference type="GO" id="GO:0005634">
    <property type="term" value="C:nucleus"/>
    <property type="evidence" value="ECO:0007669"/>
    <property type="project" value="TreeGrafter"/>
</dbReference>
<keyword evidence="5" id="KW-1185">Reference proteome</keyword>
<feature type="region of interest" description="Disordered" evidence="2">
    <location>
        <begin position="214"/>
        <end position="325"/>
    </location>
</feature>
<feature type="region of interest" description="Disordered" evidence="2">
    <location>
        <begin position="1"/>
        <end position="31"/>
    </location>
</feature>
<dbReference type="Pfam" id="PF13865">
    <property type="entry name" value="FoP_duplication"/>
    <property type="match status" value="1"/>
</dbReference>
<reference evidence="4" key="1">
    <citation type="submission" date="2022-11" db="EMBL/GenBank/DDBJ databases">
        <title>Genome Sequence of Cubamyces cubensis.</title>
        <authorList>
            <person name="Buettner E."/>
        </authorList>
    </citation>
    <scope>NUCLEOTIDE SEQUENCE</scope>
    <source>
        <strain evidence="4">MPL-01</strain>
    </source>
</reference>
<feature type="compositionally biased region" description="Basic and acidic residues" evidence="2">
    <location>
        <begin position="242"/>
        <end position="264"/>
    </location>
</feature>
<dbReference type="PANTHER" id="PTHR19965">
    <property type="entry name" value="RNA AND EXPORT FACTOR BINDING PROTEIN"/>
    <property type="match status" value="1"/>
</dbReference>
<evidence type="ECO:0000313" key="5">
    <source>
        <dbReference type="Proteomes" id="UP001215151"/>
    </source>
</evidence>
<dbReference type="InterPro" id="IPR025715">
    <property type="entry name" value="FoP_C"/>
</dbReference>
<feature type="domain" description="Chromatin target of PRMT1 protein C-terminal" evidence="3">
    <location>
        <begin position="271"/>
        <end position="302"/>
    </location>
</feature>
<protein>
    <recommendedName>
        <fullName evidence="3">Chromatin target of PRMT1 protein C-terminal domain-containing protein</fullName>
    </recommendedName>
</protein>
<dbReference type="Proteomes" id="UP001215151">
    <property type="component" value="Unassembled WGS sequence"/>
</dbReference>
<feature type="compositionally biased region" description="Basic residues" evidence="2">
    <location>
        <begin position="275"/>
        <end position="286"/>
    </location>
</feature>
<dbReference type="EMBL" id="JAPEVG010000564">
    <property type="protein sequence ID" value="KAJ8457407.1"/>
    <property type="molecule type" value="Genomic_DNA"/>
</dbReference>
<evidence type="ECO:0000256" key="2">
    <source>
        <dbReference type="SAM" id="MobiDB-lite"/>
    </source>
</evidence>
<keyword evidence="1" id="KW-0694">RNA-binding</keyword>
<evidence type="ECO:0000259" key="3">
    <source>
        <dbReference type="Pfam" id="PF13865"/>
    </source>
</evidence>
<gene>
    <name evidence="4" type="ORF">ONZ51_g11552</name>
</gene>
<feature type="compositionally biased region" description="Polar residues" evidence="2">
    <location>
        <begin position="1"/>
        <end position="12"/>
    </location>
</feature>
<dbReference type="GO" id="GO:0003729">
    <property type="term" value="F:mRNA binding"/>
    <property type="evidence" value="ECO:0007669"/>
    <property type="project" value="TreeGrafter"/>
</dbReference>
<dbReference type="SUPFAM" id="SSF54928">
    <property type="entry name" value="RNA-binding domain, RBD"/>
    <property type="match status" value="1"/>
</dbReference>
<feature type="compositionally biased region" description="Basic and acidic residues" evidence="2">
    <location>
        <begin position="290"/>
        <end position="304"/>
    </location>
</feature>
<dbReference type="AlphaFoldDB" id="A0AAD7THF5"/>
<dbReference type="InterPro" id="IPR051229">
    <property type="entry name" value="ALYREF_mRNA_export"/>
</dbReference>
<dbReference type="InterPro" id="IPR035979">
    <property type="entry name" value="RBD_domain_sf"/>
</dbReference>
<comment type="caution">
    <text evidence="4">The sequence shown here is derived from an EMBL/GenBank/DDBJ whole genome shotgun (WGS) entry which is preliminary data.</text>
</comment>
<organism evidence="4 5">
    <name type="scientific">Trametes cubensis</name>
    <dbReference type="NCBI Taxonomy" id="1111947"/>
    <lineage>
        <taxon>Eukaryota</taxon>
        <taxon>Fungi</taxon>
        <taxon>Dikarya</taxon>
        <taxon>Basidiomycota</taxon>
        <taxon>Agaricomycotina</taxon>
        <taxon>Agaricomycetes</taxon>
        <taxon>Polyporales</taxon>
        <taxon>Polyporaceae</taxon>
        <taxon>Trametes</taxon>
    </lineage>
</organism>
<accession>A0AAD7THF5</accession>
<dbReference type="Gene3D" id="3.30.70.330">
    <property type="match status" value="1"/>
</dbReference>
<feature type="compositionally biased region" description="Low complexity" evidence="2">
    <location>
        <begin position="305"/>
        <end position="314"/>
    </location>
</feature>
<name>A0AAD7THF5_9APHY</name>
<sequence length="325" mass="35254">MAPANTNRTQKPYSRPAARPRASDGQWLHDKAPGVPRAVQATAPARPATGVTNTRIIVSNLHYEITPKDLTVDGPHVAELAYTTAAGAVNSKTVLRARGAVAWRTSEIFATSFTLALVLLNSLKLLTHLLCSKYSVRLARLFVNHKSGYEAPHAPSPAEKRDTDPTSFRCTFTFRAQYDRSGRSLGVAVITFETPAEATRAKKQFDGILAKNQPMSIAYDNSPPPAPRGPRRSASTPSLLNRIEKPSLIERLSRDEPKPKKQEVVSDGGVGPVRTKGRQVRRKKQPKTAEQLDKELDSFMKDEVSPAQGQPASGGAAGDGDVEMA</sequence>
<dbReference type="InterPro" id="IPR012677">
    <property type="entry name" value="Nucleotide-bd_a/b_plait_sf"/>
</dbReference>
<proteinExistence type="predicted"/>